<evidence type="ECO:0000256" key="5">
    <source>
        <dbReference type="ARBA" id="ARBA00022989"/>
    </source>
</evidence>
<evidence type="ECO:0000313" key="9">
    <source>
        <dbReference type="Proteomes" id="UP000515561"/>
    </source>
</evidence>
<name>A0A6S6QVA1_9FIRM</name>
<feature type="transmembrane region" description="Helical" evidence="7">
    <location>
        <begin position="227"/>
        <end position="250"/>
    </location>
</feature>
<feature type="transmembrane region" description="Helical" evidence="7">
    <location>
        <begin position="183"/>
        <end position="206"/>
    </location>
</feature>
<dbReference type="Proteomes" id="UP000515561">
    <property type="component" value="Chromosome"/>
</dbReference>
<evidence type="ECO:0000256" key="2">
    <source>
        <dbReference type="ARBA" id="ARBA00022448"/>
    </source>
</evidence>
<evidence type="ECO:0000256" key="4">
    <source>
        <dbReference type="ARBA" id="ARBA00022692"/>
    </source>
</evidence>
<comment type="similarity">
    <text evidence="7">Belongs to the binding-protein-dependent transport system permease family.</text>
</comment>
<protein>
    <submittedName>
        <fullName evidence="8">Transporter</fullName>
    </submittedName>
</protein>
<keyword evidence="3" id="KW-1003">Cell membrane</keyword>
<gene>
    <name evidence="8" type="ORF">acsn021_21130</name>
</gene>
<comment type="subcellular location">
    <subcellularLocation>
        <location evidence="1 7">Cell membrane</location>
        <topology evidence="1 7">Multi-pass membrane protein</topology>
    </subcellularLocation>
</comment>
<dbReference type="CDD" id="cd06261">
    <property type="entry name" value="TM_PBP2"/>
    <property type="match status" value="1"/>
</dbReference>
<keyword evidence="6 7" id="KW-0472">Membrane</keyword>
<feature type="transmembrane region" description="Helical" evidence="7">
    <location>
        <begin position="133"/>
        <end position="154"/>
    </location>
</feature>
<dbReference type="AlphaFoldDB" id="A0A6S6QVA1"/>
<feature type="transmembrane region" description="Helical" evidence="7">
    <location>
        <begin position="34"/>
        <end position="58"/>
    </location>
</feature>
<keyword evidence="5 7" id="KW-1133">Transmembrane helix</keyword>
<dbReference type="KEGG" id="acel:acsn021_21130"/>
<dbReference type="InterPro" id="IPR000515">
    <property type="entry name" value="MetI-like"/>
</dbReference>
<dbReference type="RefSeq" id="WP_184089832.1">
    <property type="nucleotide sequence ID" value="NZ_AP023367.1"/>
</dbReference>
<organism evidence="8 9">
    <name type="scientific">Anaerocolumna cellulosilytica</name>
    <dbReference type="NCBI Taxonomy" id="433286"/>
    <lineage>
        <taxon>Bacteria</taxon>
        <taxon>Bacillati</taxon>
        <taxon>Bacillota</taxon>
        <taxon>Clostridia</taxon>
        <taxon>Lachnospirales</taxon>
        <taxon>Lachnospiraceae</taxon>
        <taxon>Anaerocolumna</taxon>
    </lineage>
</organism>
<reference evidence="8 9" key="1">
    <citation type="journal article" date="2016" name="Int. J. Syst. Evol. Microbiol.">
        <title>Descriptions of Anaerotaenia torta gen. nov., sp. nov. and Anaerocolumna cellulosilytica gen. nov., sp. nov. isolated from a methanogenic reactor of cattle waste.</title>
        <authorList>
            <person name="Uek A."/>
            <person name="Ohtaki Y."/>
            <person name="Kaku N."/>
            <person name="Ueki K."/>
        </authorList>
    </citation>
    <scope>NUCLEOTIDE SEQUENCE [LARGE SCALE GENOMIC DNA]</scope>
    <source>
        <strain evidence="8 9">SN021</strain>
    </source>
</reference>
<dbReference type="PANTHER" id="PTHR43744:SF8">
    <property type="entry name" value="SN-GLYCEROL-3-PHOSPHATE TRANSPORT SYSTEM PERMEASE PROTEIN UGPE"/>
    <property type="match status" value="1"/>
</dbReference>
<dbReference type="GO" id="GO:0055085">
    <property type="term" value="P:transmembrane transport"/>
    <property type="evidence" value="ECO:0007669"/>
    <property type="project" value="InterPro"/>
</dbReference>
<dbReference type="Gene3D" id="1.10.3720.10">
    <property type="entry name" value="MetI-like"/>
    <property type="match status" value="1"/>
</dbReference>
<accession>A0A6S6QVA1</accession>
<dbReference type="SUPFAM" id="SSF161098">
    <property type="entry name" value="MetI-like"/>
    <property type="match status" value="1"/>
</dbReference>
<dbReference type="PROSITE" id="PS50928">
    <property type="entry name" value="ABC_TM1"/>
    <property type="match status" value="1"/>
</dbReference>
<keyword evidence="2 7" id="KW-0813">Transport</keyword>
<dbReference type="EMBL" id="AP023367">
    <property type="protein sequence ID" value="BCJ94544.1"/>
    <property type="molecule type" value="Genomic_DNA"/>
</dbReference>
<keyword evidence="9" id="KW-1185">Reference proteome</keyword>
<evidence type="ECO:0000256" key="3">
    <source>
        <dbReference type="ARBA" id="ARBA00022475"/>
    </source>
</evidence>
<feature type="transmembrane region" description="Helical" evidence="7">
    <location>
        <begin position="294"/>
        <end position="314"/>
    </location>
</feature>
<dbReference type="GO" id="GO:0005886">
    <property type="term" value="C:plasma membrane"/>
    <property type="evidence" value="ECO:0007669"/>
    <property type="project" value="UniProtKB-SubCell"/>
</dbReference>
<evidence type="ECO:0000256" key="7">
    <source>
        <dbReference type="RuleBase" id="RU363032"/>
    </source>
</evidence>
<evidence type="ECO:0000313" key="8">
    <source>
        <dbReference type="EMBL" id="BCJ94544.1"/>
    </source>
</evidence>
<proteinExistence type="inferred from homology"/>
<dbReference type="InterPro" id="IPR035906">
    <property type="entry name" value="MetI-like_sf"/>
</dbReference>
<keyword evidence="4 7" id="KW-0812">Transmembrane</keyword>
<feature type="transmembrane region" description="Helical" evidence="7">
    <location>
        <begin position="98"/>
        <end position="121"/>
    </location>
</feature>
<evidence type="ECO:0000256" key="6">
    <source>
        <dbReference type="ARBA" id="ARBA00023136"/>
    </source>
</evidence>
<evidence type="ECO:0000256" key="1">
    <source>
        <dbReference type="ARBA" id="ARBA00004651"/>
    </source>
</evidence>
<dbReference type="PANTHER" id="PTHR43744">
    <property type="entry name" value="ABC TRANSPORTER PERMEASE PROTEIN MG189-RELATED-RELATED"/>
    <property type="match status" value="1"/>
</dbReference>
<dbReference type="Pfam" id="PF00528">
    <property type="entry name" value="BPD_transp_1"/>
    <property type="match status" value="1"/>
</dbReference>
<sequence length="329" mass="37914">MKTGQLKLQWKKIRQDTVLQNKRSKILTKYKKRLFSLFKFLILLGISYIILGPIISIVSNSFFSPTDVYNPSVFLFPLKPTFDNFRLAMLRLNYVKTLSFTVVYISLITLIQIFITSMAGYGFARFEFPFKNILFGCVIITIVLPTHTIMLPLYQHFRSFDFLGIFESARGSKLNLLSSETPMFLMTILGSGLRSGLYIYIFNQFFRGLPKEIEEAAFIDGAGMWYTYLRIMLVNAIPSVLTVTVFSLVWQYNDMFYARLFSMASDHIITFRLSTIQATIEFVDKVKDPLISQLYVYAGVILVLLPILVIYLILQKYFMEGVERSGIVG</sequence>